<proteinExistence type="predicted"/>
<dbReference type="AlphaFoldDB" id="A0A1G7EY89"/>
<dbReference type="STRING" id="227084.SAMN05421855_102217"/>
<gene>
    <name evidence="1" type="ORF">SAMN05421855_102217</name>
</gene>
<name>A0A1G7EY89_9FLAO</name>
<reference evidence="1 2" key="1">
    <citation type="submission" date="2016-10" db="EMBL/GenBank/DDBJ databases">
        <authorList>
            <person name="de Groot N.N."/>
        </authorList>
    </citation>
    <scope>NUCLEOTIDE SEQUENCE [LARGE SCALE GENOMIC DNA]</scope>
    <source>
        <strain evidence="1 2">DSM 16195</strain>
    </source>
</reference>
<protein>
    <submittedName>
        <fullName evidence="1">Uncharacterized protein</fullName>
    </submittedName>
</protein>
<keyword evidence="2" id="KW-1185">Reference proteome</keyword>
<dbReference type="RefSeq" id="WP_175445424.1">
    <property type="nucleotide sequence ID" value="NZ_BMWO01000002.1"/>
</dbReference>
<evidence type="ECO:0000313" key="1">
    <source>
        <dbReference type="EMBL" id="SDE68624.1"/>
    </source>
</evidence>
<dbReference type="Proteomes" id="UP000199321">
    <property type="component" value="Unassembled WGS sequence"/>
</dbReference>
<evidence type="ECO:0000313" key="2">
    <source>
        <dbReference type="Proteomes" id="UP000199321"/>
    </source>
</evidence>
<sequence length="56" mass="6204">MSTLVSLILAAVFSILGEEIPPENQEVSHTTTQIEKFQMCNDSLKQVKKASDKIVI</sequence>
<accession>A0A1G7EY89</accession>
<organism evidence="1 2">
    <name type="scientific">Ulvibacter litoralis</name>
    <dbReference type="NCBI Taxonomy" id="227084"/>
    <lineage>
        <taxon>Bacteria</taxon>
        <taxon>Pseudomonadati</taxon>
        <taxon>Bacteroidota</taxon>
        <taxon>Flavobacteriia</taxon>
        <taxon>Flavobacteriales</taxon>
        <taxon>Flavobacteriaceae</taxon>
        <taxon>Ulvibacter</taxon>
    </lineage>
</organism>
<dbReference type="EMBL" id="FNBA01000002">
    <property type="protein sequence ID" value="SDE68624.1"/>
    <property type="molecule type" value="Genomic_DNA"/>
</dbReference>